<dbReference type="Proteomes" id="UP000480684">
    <property type="component" value="Unassembled WGS sequence"/>
</dbReference>
<dbReference type="SUPFAM" id="SSF53955">
    <property type="entry name" value="Lysozyme-like"/>
    <property type="match status" value="1"/>
</dbReference>
<dbReference type="Gene3D" id="1.10.530.10">
    <property type="match status" value="1"/>
</dbReference>
<organism evidence="1 2">
    <name type="scientific">Magnetospirillum aberrantis SpK</name>
    <dbReference type="NCBI Taxonomy" id="908842"/>
    <lineage>
        <taxon>Bacteria</taxon>
        <taxon>Pseudomonadati</taxon>
        <taxon>Pseudomonadota</taxon>
        <taxon>Alphaproteobacteria</taxon>
        <taxon>Rhodospirillales</taxon>
        <taxon>Rhodospirillaceae</taxon>
        <taxon>Magnetospirillum</taxon>
    </lineage>
</organism>
<dbReference type="InterPro" id="IPR023346">
    <property type="entry name" value="Lysozyme-like_dom_sf"/>
</dbReference>
<dbReference type="PANTHER" id="PTHR34408">
    <property type="entry name" value="FAMILY PROTEIN, PUTATIVE-RELATED"/>
    <property type="match status" value="1"/>
</dbReference>
<reference evidence="1 2" key="1">
    <citation type="submission" date="2020-02" db="EMBL/GenBank/DDBJ databases">
        <authorList>
            <person name="Dziuba M."/>
            <person name="Kuznetsov B."/>
            <person name="Mardanov A."/>
            <person name="Ravin N."/>
            <person name="Grouzdev D."/>
        </authorList>
    </citation>
    <scope>NUCLEOTIDE SEQUENCE [LARGE SCALE GENOMIC DNA]</scope>
    <source>
        <strain evidence="1 2">SpK</strain>
    </source>
</reference>
<evidence type="ECO:0000313" key="1">
    <source>
        <dbReference type="EMBL" id="NFV79984.1"/>
    </source>
</evidence>
<evidence type="ECO:0000313" key="2">
    <source>
        <dbReference type="Proteomes" id="UP000480684"/>
    </source>
</evidence>
<dbReference type="RefSeq" id="WP_163677312.1">
    <property type="nucleotide sequence ID" value="NZ_JAAIYP010000034.1"/>
</dbReference>
<proteinExistence type="predicted"/>
<dbReference type="PANTHER" id="PTHR34408:SF1">
    <property type="entry name" value="GLYCOSYL HYDROLASE FAMILY 19 DOMAIN-CONTAINING PROTEIN HI_1415"/>
    <property type="match status" value="1"/>
</dbReference>
<sequence>MTIITTALLRAAMPFARTCDITAYAAPLDATARRHSITTPLRLQHWLAQIAHESGSLRYVRENMNYSAAGLLSTFPRHFTPQLADEYSRQPQRIASHVYAGREGNGDELSGDGWRYRAGGLIGITFRNNYAACGVALGLDLIEHPELLERPEHAAASVGWFWACHGLNTLADADNLDAIADIINRGRKTAAYGDANGFADRRACLDRARLALASGPTIA</sequence>
<keyword evidence="1" id="KW-0378">Hydrolase</keyword>
<name>A0A7C9QT91_9PROT</name>
<gene>
    <name evidence="1" type="ORF">G4223_07665</name>
</gene>
<comment type="caution">
    <text evidence="1">The sequence shown here is derived from an EMBL/GenBank/DDBJ whole genome shotgun (WGS) entry which is preliminary data.</text>
</comment>
<dbReference type="InterPro" id="IPR052354">
    <property type="entry name" value="Cell_Wall_Dynamics_Protein"/>
</dbReference>
<dbReference type="AlphaFoldDB" id="A0A7C9QT91"/>
<accession>A0A7C9QT91</accession>
<protein>
    <submittedName>
        <fullName evidence="1">Glycoside hydrolase family 19 protein</fullName>
    </submittedName>
</protein>
<dbReference type="GO" id="GO:0016787">
    <property type="term" value="F:hydrolase activity"/>
    <property type="evidence" value="ECO:0007669"/>
    <property type="project" value="UniProtKB-KW"/>
</dbReference>
<keyword evidence="2" id="KW-1185">Reference proteome</keyword>
<dbReference type="EMBL" id="JAAIYP010000034">
    <property type="protein sequence ID" value="NFV79984.1"/>
    <property type="molecule type" value="Genomic_DNA"/>
</dbReference>